<evidence type="ECO:0000256" key="2">
    <source>
        <dbReference type="ARBA" id="ARBA00022692"/>
    </source>
</evidence>
<dbReference type="Gene3D" id="1.20.1070.10">
    <property type="entry name" value="Rhodopsin 7-helix transmembrane proteins"/>
    <property type="match status" value="1"/>
</dbReference>
<evidence type="ECO:0000256" key="6">
    <source>
        <dbReference type="SAM" id="Phobius"/>
    </source>
</evidence>
<keyword evidence="3 6" id="KW-1133">Transmembrane helix</keyword>
<dbReference type="InterPro" id="IPR000276">
    <property type="entry name" value="GPCR_Rhodpsn"/>
</dbReference>
<evidence type="ECO:0000256" key="1">
    <source>
        <dbReference type="ARBA" id="ARBA00004370"/>
    </source>
</evidence>
<feature type="compositionally biased region" description="Polar residues" evidence="5">
    <location>
        <begin position="395"/>
        <end position="414"/>
    </location>
</feature>
<proteinExistence type="predicted"/>
<feature type="transmembrane region" description="Helical" evidence="6">
    <location>
        <begin position="91"/>
        <end position="109"/>
    </location>
</feature>
<dbReference type="OrthoDB" id="5987909at2759"/>
<evidence type="ECO:0000256" key="5">
    <source>
        <dbReference type="SAM" id="MobiDB-lite"/>
    </source>
</evidence>
<organism evidence="8 9">
    <name type="scientific">Haemonchus contortus</name>
    <name type="common">Barber pole worm</name>
    <dbReference type="NCBI Taxonomy" id="6289"/>
    <lineage>
        <taxon>Eukaryota</taxon>
        <taxon>Metazoa</taxon>
        <taxon>Ecdysozoa</taxon>
        <taxon>Nematoda</taxon>
        <taxon>Chromadorea</taxon>
        <taxon>Rhabditida</taxon>
        <taxon>Rhabditina</taxon>
        <taxon>Rhabditomorpha</taxon>
        <taxon>Strongyloidea</taxon>
        <taxon>Trichostrongylidae</taxon>
        <taxon>Haemonchus</taxon>
    </lineage>
</organism>
<dbReference type="WBParaSite" id="HCON_00164890-00001">
    <property type="protein sequence ID" value="HCON_00164890-00001"/>
    <property type="gene ID" value="HCON_00164890"/>
</dbReference>
<keyword evidence="4 6" id="KW-0472">Membrane</keyword>
<dbReference type="Proteomes" id="UP000025227">
    <property type="component" value="Unplaced"/>
</dbReference>
<dbReference type="Pfam" id="PF00001">
    <property type="entry name" value="7tm_1"/>
    <property type="match status" value="1"/>
</dbReference>
<feature type="domain" description="G-protein coupled receptors family 1 profile" evidence="7">
    <location>
        <begin position="22"/>
        <end position="306"/>
    </location>
</feature>
<accession>A0A7I4Z2L2</accession>
<dbReference type="InterPro" id="IPR017452">
    <property type="entry name" value="GPCR_Rhodpsn_7TM"/>
</dbReference>
<feature type="transmembrane region" description="Helical" evidence="6">
    <location>
        <begin position="6"/>
        <end position="31"/>
    </location>
</feature>
<evidence type="ECO:0000313" key="9">
    <source>
        <dbReference type="WBParaSite" id="HCON_00164890-00001"/>
    </source>
</evidence>
<feature type="transmembrane region" description="Helical" evidence="6">
    <location>
        <begin position="287"/>
        <end position="309"/>
    </location>
</feature>
<feature type="transmembrane region" description="Helical" evidence="6">
    <location>
        <begin position="170"/>
        <end position="195"/>
    </location>
</feature>
<protein>
    <submittedName>
        <fullName evidence="9">G_PROTEIN_RECEP_F1_2 domain-containing protein</fullName>
    </submittedName>
</protein>
<dbReference type="OMA" id="VIFRGNH"/>
<feature type="transmembrane region" description="Helical" evidence="6">
    <location>
        <begin position="52"/>
        <end position="71"/>
    </location>
</feature>
<feature type="transmembrane region" description="Helical" evidence="6">
    <location>
        <begin position="129"/>
        <end position="150"/>
    </location>
</feature>
<evidence type="ECO:0000256" key="4">
    <source>
        <dbReference type="ARBA" id="ARBA00023136"/>
    </source>
</evidence>
<evidence type="ECO:0000259" key="7">
    <source>
        <dbReference type="PROSITE" id="PS50262"/>
    </source>
</evidence>
<evidence type="ECO:0000313" key="8">
    <source>
        <dbReference type="Proteomes" id="UP000025227"/>
    </source>
</evidence>
<dbReference type="PRINTS" id="PR00237">
    <property type="entry name" value="GPCRRHODOPSN"/>
</dbReference>
<feature type="region of interest" description="Disordered" evidence="5">
    <location>
        <begin position="371"/>
        <end position="454"/>
    </location>
</feature>
<dbReference type="SUPFAM" id="SSF81321">
    <property type="entry name" value="Family A G protein-coupled receptor-like"/>
    <property type="match status" value="1"/>
</dbReference>
<sequence length="454" mass="51918">MHPQIFFIIVHQSVVMTLAILGNLFLIFVIFRGNHAVRRRISPVQLLLLHTCAADLLFALVTLGTEILTLLSYPHFGGSDWLCKAMRYGQVLPLYASPFLLVAISADRYQAICRPLANIRSSRFRRPNCFAAVAWILALLFSIPQLFIWRKKQNGECATFYGNKSHFLKNLYVIGFNTIAWLLPSIFAAFFYYCVCKAVWMSRSKAATHQQANKMEVKKSDVTQDYINRLRKKSCGHRRQNSEFDRKRVQTVRLTMTIIATNFFLWMPFCLVNMIQAFKPGALSPTLSIYVMILGNLNSCVNPWVYILFNRSQAVKALCGRRAMGYSTHRSETDMLSSSRRSEFKFSVGNSLAPLTPDDIRVHRNVSFQEPVSQRMYQEPSSRTDLPQRKRAPSSLYSKRSTAFINEKSSTSNGYHIVLSTDSTPSPSPPELVANPQQRDPFNMRNHTKKNDLK</sequence>
<dbReference type="GO" id="GO:0016020">
    <property type="term" value="C:membrane"/>
    <property type="evidence" value="ECO:0007669"/>
    <property type="project" value="UniProtKB-SubCell"/>
</dbReference>
<dbReference type="AlphaFoldDB" id="A0A7I4Z2L2"/>
<dbReference type="PROSITE" id="PS50262">
    <property type="entry name" value="G_PROTEIN_RECEP_F1_2"/>
    <property type="match status" value="1"/>
</dbReference>
<feature type="transmembrane region" description="Helical" evidence="6">
    <location>
        <begin position="254"/>
        <end position="275"/>
    </location>
</feature>
<keyword evidence="8" id="KW-1185">Reference proteome</keyword>
<feature type="compositionally biased region" description="Polar residues" evidence="5">
    <location>
        <begin position="371"/>
        <end position="385"/>
    </location>
</feature>
<dbReference type="InterPro" id="IPR052665">
    <property type="entry name" value="Neuropeptide-GPCR"/>
</dbReference>
<dbReference type="PANTHER" id="PTHR24224:SF36">
    <property type="entry name" value="NEMATOCIN RECEPTOR 2"/>
    <property type="match status" value="1"/>
</dbReference>
<dbReference type="PANTHER" id="PTHR24224">
    <property type="entry name" value="CARDIOACCELERATORY PEPTIDE RECEPTOR-RELATED"/>
    <property type="match status" value="1"/>
</dbReference>
<reference evidence="9" key="1">
    <citation type="submission" date="2020-12" db="UniProtKB">
        <authorList>
            <consortium name="WormBaseParasite"/>
        </authorList>
    </citation>
    <scope>IDENTIFICATION</scope>
    <source>
        <strain evidence="9">MHco3</strain>
    </source>
</reference>
<evidence type="ECO:0000256" key="3">
    <source>
        <dbReference type="ARBA" id="ARBA00022989"/>
    </source>
</evidence>
<name>A0A7I4Z2L2_HAECO</name>
<keyword evidence="2 6" id="KW-0812">Transmembrane</keyword>
<comment type="subcellular location">
    <subcellularLocation>
        <location evidence="1">Membrane</location>
    </subcellularLocation>
</comment>
<dbReference type="GO" id="GO:0004930">
    <property type="term" value="F:G protein-coupled receptor activity"/>
    <property type="evidence" value="ECO:0007669"/>
    <property type="project" value="InterPro"/>
</dbReference>